<feature type="compositionally biased region" description="Basic and acidic residues" evidence="1">
    <location>
        <begin position="311"/>
        <end position="330"/>
    </location>
</feature>
<dbReference type="AlphaFoldDB" id="A0A4D6HT76"/>
<protein>
    <submittedName>
        <fullName evidence="3">DUF4397 domain-containing protein</fullName>
    </submittedName>
</protein>
<proteinExistence type="predicted"/>
<feature type="compositionally biased region" description="Acidic residues" evidence="1">
    <location>
        <begin position="253"/>
        <end position="284"/>
    </location>
</feature>
<sequence>MTENGVSRRRIIQIGGGGLVVVSGIGGTTAASSDHETNDQPTDTGFRTRVAHLSPDAPNIDIYVDGERVREGIPYGTVTDYRDLEPGTYTIQVVPAGEDPAEAVLEETVEAGDEDPTVDGLLAVIGEVAAENQPLEALFLDDDNSPVDPGTARVRVLHASPDAPAVDVVAGENGDALFENVAFGESGYTEVPEGEYTLEIYPAGDREASAFEIDVSLSGGTVYSAFAIGYLETEGAPADEPFEILLTEDALPDEADVEPDEEEPKEDEPEKEPEEDPKEDEPEKEPEKEPKEDEPEKEPEKEPKEDEPEKEPEKEPKEDEPKKEPEKEPKEDEPEKEPEKEPKEDEPKKEPEKKYEDEKAK</sequence>
<evidence type="ECO:0000256" key="1">
    <source>
        <dbReference type="SAM" id="MobiDB-lite"/>
    </source>
</evidence>
<accession>A0A4D6HT76</accession>
<dbReference type="RefSeq" id="WP_136350986.1">
    <property type="nucleotide sequence ID" value="NZ_CP031306.1"/>
</dbReference>
<name>A0A4D6HT76_9EURY</name>
<gene>
    <name evidence="3" type="ORF">DV706_19330</name>
</gene>
<reference evidence="3 4" key="1">
    <citation type="journal article" date="2019" name="Nat. Commun.">
        <title>A new type of DNA phosphorothioation-based antiviral system in archaea.</title>
        <authorList>
            <person name="Xiong L."/>
            <person name="Liu S."/>
            <person name="Chen S."/>
            <person name="Xiao Y."/>
            <person name="Zhu B."/>
            <person name="Gao Y."/>
            <person name="Zhang Y."/>
            <person name="Chen B."/>
            <person name="Luo J."/>
            <person name="Deng Z."/>
            <person name="Chen X."/>
            <person name="Wang L."/>
            <person name="Chen S."/>
        </authorList>
    </citation>
    <scope>NUCLEOTIDE SEQUENCE [LARGE SCALE GENOMIC DNA]</scope>
    <source>
        <strain evidence="3 4">JCM 10635</strain>
        <plasmid evidence="3 4">unnamed1</plasmid>
    </source>
</reference>
<feature type="region of interest" description="Disordered" evidence="1">
    <location>
        <begin position="253"/>
        <end position="361"/>
    </location>
</feature>
<dbReference type="EMBL" id="CP031306">
    <property type="protein sequence ID" value="QCC56645.1"/>
    <property type="molecule type" value="Genomic_DNA"/>
</dbReference>
<dbReference type="KEGG" id="nbg:DV706_19330"/>
<dbReference type="GeneID" id="39853434"/>
<dbReference type="Pfam" id="PF14344">
    <property type="entry name" value="DUF4397"/>
    <property type="match status" value="1"/>
</dbReference>
<keyword evidence="3" id="KW-0614">Plasmid</keyword>
<evidence type="ECO:0000313" key="4">
    <source>
        <dbReference type="Proteomes" id="UP000296822"/>
    </source>
</evidence>
<evidence type="ECO:0000313" key="3">
    <source>
        <dbReference type="EMBL" id="QCC56645.1"/>
    </source>
</evidence>
<dbReference type="InterPro" id="IPR025510">
    <property type="entry name" value="DUF4397"/>
</dbReference>
<geneLocation type="plasmid" evidence="3">
    <name>unnamed1</name>
</geneLocation>
<dbReference type="Proteomes" id="UP000296822">
    <property type="component" value="Plasmid unnamed1"/>
</dbReference>
<feature type="compositionally biased region" description="Basic and acidic residues" evidence="1">
    <location>
        <begin position="337"/>
        <end position="361"/>
    </location>
</feature>
<organism evidence="3 4">
    <name type="scientific">Natronorubrum bangense</name>
    <dbReference type="NCBI Taxonomy" id="61858"/>
    <lineage>
        <taxon>Archaea</taxon>
        <taxon>Methanobacteriati</taxon>
        <taxon>Methanobacteriota</taxon>
        <taxon>Stenosarchaea group</taxon>
        <taxon>Halobacteria</taxon>
        <taxon>Halobacteriales</taxon>
        <taxon>Natrialbaceae</taxon>
        <taxon>Natronorubrum</taxon>
    </lineage>
</organism>
<evidence type="ECO:0000259" key="2">
    <source>
        <dbReference type="Pfam" id="PF14344"/>
    </source>
</evidence>
<feature type="domain" description="DUF4397" evidence="2">
    <location>
        <begin position="49"/>
        <end position="168"/>
    </location>
</feature>